<dbReference type="STRING" id="28092.WM40_05175"/>
<dbReference type="RefSeq" id="WP_046152293.1">
    <property type="nucleotide sequence ID" value="NZ_CADFGU010000005.1"/>
</dbReference>
<dbReference type="PRINTS" id="PR00420">
    <property type="entry name" value="RNGMNOXGNASE"/>
</dbReference>
<dbReference type="PATRIC" id="fig|28092.6.peg.1227"/>
<organism evidence="2 3">
    <name type="scientific">Robbsia andropogonis</name>
    <dbReference type="NCBI Taxonomy" id="28092"/>
    <lineage>
        <taxon>Bacteria</taxon>
        <taxon>Pseudomonadati</taxon>
        <taxon>Pseudomonadota</taxon>
        <taxon>Betaproteobacteria</taxon>
        <taxon>Burkholderiales</taxon>
        <taxon>Burkholderiaceae</taxon>
        <taxon>Robbsia</taxon>
    </lineage>
</organism>
<sequence length="386" mass="42355">MTPPENAIKQARTTARTRVLVSGASFAGLASAFWMSRLGYDVTVVEIAKQLRKGGTPVDLEGEAIDVLTRMGIIDNVRAKALPPRTFQFKNADDTEVGKMLAQPASDDAKYEIHRDDLLEILLESVAHQVEIVFGRSIAQITEGPNGVAVRFVDGAYGDYALLLGCDGNRSNTRRLAFGQTNDFSHFMGGYFAIKVVPTTDLLPANVSQIFSVPGQTAILNGYDDRTDIALAFRSDEEIEYDHRNRAQQRGMLHDHFDGLGWKVSDILEHLDADDDFYFDKINQIRMPLWSKGRVVLVGDAGYCVSPVAGMGGSLAIVGAARLGDALRNHGKDHVAAFHEYHDKLHGFVDEIQEKAVNFGMAIMFPSDEAEIAERNRAIGSGVIDL</sequence>
<name>A0A0F5K3Q3_9BURK</name>
<evidence type="ECO:0000313" key="2">
    <source>
        <dbReference type="EMBL" id="KKB64756.1"/>
    </source>
</evidence>
<dbReference type="Gene3D" id="3.50.50.60">
    <property type="entry name" value="FAD/NAD(P)-binding domain"/>
    <property type="match status" value="1"/>
</dbReference>
<evidence type="ECO:0000259" key="1">
    <source>
        <dbReference type="Pfam" id="PF01494"/>
    </source>
</evidence>
<keyword evidence="3" id="KW-1185">Reference proteome</keyword>
<feature type="domain" description="FAD-binding" evidence="1">
    <location>
        <begin position="16"/>
        <end position="177"/>
    </location>
</feature>
<dbReference type="AlphaFoldDB" id="A0A0F5K3Q3"/>
<proteinExistence type="predicted"/>
<dbReference type="Pfam" id="PF01494">
    <property type="entry name" value="FAD_binding_3"/>
    <property type="match status" value="2"/>
</dbReference>
<dbReference type="PANTHER" id="PTHR46865:SF2">
    <property type="entry name" value="MONOOXYGENASE"/>
    <property type="match status" value="1"/>
</dbReference>
<gene>
    <name evidence="2" type="ORF">WM40_05175</name>
</gene>
<feature type="domain" description="FAD-binding" evidence="1">
    <location>
        <begin position="285"/>
        <end position="344"/>
    </location>
</feature>
<dbReference type="Proteomes" id="UP000033618">
    <property type="component" value="Unassembled WGS sequence"/>
</dbReference>
<dbReference type="Gene3D" id="3.30.9.10">
    <property type="entry name" value="D-Amino Acid Oxidase, subunit A, domain 2"/>
    <property type="match status" value="1"/>
</dbReference>
<dbReference type="InterPro" id="IPR051704">
    <property type="entry name" value="FAD_aromatic-hydroxylase"/>
</dbReference>
<dbReference type="GO" id="GO:0071949">
    <property type="term" value="F:FAD binding"/>
    <property type="evidence" value="ECO:0007669"/>
    <property type="project" value="InterPro"/>
</dbReference>
<dbReference type="InterPro" id="IPR002938">
    <property type="entry name" value="FAD-bd"/>
</dbReference>
<dbReference type="PANTHER" id="PTHR46865">
    <property type="entry name" value="OXIDOREDUCTASE-RELATED"/>
    <property type="match status" value="1"/>
</dbReference>
<dbReference type="OrthoDB" id="5487740at2"/>
<evidence type="ECO:0000313" key="3">
    <source>
        <dbReference type="Proteomes" id="UP000033618"/>
    </source>
</evidence>
<dbReference type="SUPFAM" id="SSF51905">
    <property type="entry name" value="FAD/NAD(P)-binding domain"/>
    <property type="match status" value="1"/>
</dbReference>
<accession>A0A0F5K3Q3</accession>
<dbReference type="EMBL" id="LAQU01000003">
    <property type="protein sequence ID" value="KKB64756.1"/>
    <property type="molecule type" value="Genomic_DNA"/>
</dbReference>
<reference evidence="2 3" key="1">
    <citation type="submission" date="2015-03" db="EMBL/GenBank/DDBJ databases">
        <title>Draft Genome Sequence of Burkholderia andropogonis type strain ICMP2807, isolated from Sorghum bicolor.</title>
        <authorList>
            <person name="Lopes-Santos L."/>
            <person name="Castro D.B."/>
            <person name="Ottoboni L.M."/>
            <person name="Park D."/>
            <person name="Weirc B.S."/>
            <person name="Destefano S.A."/>
        </authorList>
    </citation>
    <scope>NUCLEOTIDE SEQUENCE [LARGE SCALE GENOMIC DNA]</scope>
    <source>
        <strain evidence="2 3">ICMP2807</strain>
    </source>
</reference>
<dbReference type="InterPro" id="IPR036188">
    <property type="entry name" value="FAD/NAD-bd_sf"/>
</dbReference>
<comment type="caution">
    <text evidence="2">The sequence shown here is derived from an EMBL/GenBank/DDBJ whole genome shotgun (WGS) entry which is preliminary data.</text>
</comment>
<protein>
    <recommendedName>
        <fullName evidence="1">FAD-binding domain-containing protein</fullName>
    </recommendedName>
</protein>